<comment type="caution">
    <text evidence="2">The sequence shown here is derived from an EMBL/GenBank/DDBJ whole genome shotgun (WGS) entry which is preliminary data.</text>
</comment>
<evidence type="ECO:0000313" key="3">
    <source>
        <dbReference type="Proteomes" id="UP000633509"/>
    </source>
</evidence>
<keyword evidence="3" id="KW-1185">Reference proteome</keyword>
<accession>A0ABR9MDN0</accession>
<feature type="domain" description="DUF7336" evidence="1">
    <location>
        <begin position="1"/>
        <end position="83"/>
    </location>
</feature>
<dbReference type="InterPro" id="IPR055760">
    <property type="entry name" value="DUF7336"/>
</dbReference>
<dbReference type="EMBL" id="JADBEK010000001">
    <property type="protein sequence ID" value="MBE1590607.1"/>
    <property type="molecule type" value="Genomic_DNA"/>
</dbReference>
<gene>
    <name evidence="2" type="ORF">H4W80_008865</name>
</gene>
<organism evidence="2 3">
    <name type="scientific">Nonomuraea angiospora</name>
    <dbReference type="NCBI Taxonomy" id="46172"/>
    <lineage>
        <taxon>Bacteria</taxon>
        <taxon>Bacillati</taxon>
        <taxon>Actinomycetota</taxon>
        <taxon>Actinomycetes</taxon>
        <taxon>Streptosporangiales</taxon>
        <taxon>Streptosporangiaceae</taxon>
        <taxon>Nonomuraea</taxon>
    </lineage>
</organism>
<dbReference type="RefSeq" id="WP_192790450.1">
    <property type="nucleotide sequence ID" value="NZ_JADBEK010000001.1"/>
</dbReference>
<sequence>MKVYVLWHVHHVAVDEAGNVPHFEDGEFSAREDLGDDVKLLGVYSTPGRVEQRIRAARKLPGFRDEPDCFWSAEVEVDEDAWASGYVTE</sequence>
<name>A0ABR9MDN0_9ACTN</name>
<reference evidence="2 3" key="1">
    <citation type="submission" date="2020-10" db="EMBL/GenBank/DDBJ databases">
        <title>Sequencing the genomes of 1000 actinobacteria strains.</title>
        <authorList>
            <person name="Klenk H.-P."/>
        </authorList>
    </citation>
    <scope>NUCLEOTIDE SEQUENCE [LARGE SCALE GENOMIC DNA]</scope>
    <source>
        <strain evidence="2 3">DSM 43173</strain>
    </source>
</reference>
<evidence type="ECO:0000259" key="1">
    <source>
        <dbReference type="Pfam" id="PF24024"/>
    </source>
</evidence>
<protein>
    <recommendedName>
        <fullName evidence="1">DUF7336 domain-containing protein</fullName>
    </recommendedName>
</protein>
<evidence type="ECO:0000313" key="2">
    <source>
        <dbReference type="EMBL" id="MBE1590607.1"/>
    </source>
</evidence>
<proteinExistence type="predicted"/>
<dbReference type="Pfam" id="PF24024">
    <property type="entry name" value="DUF7336"/>
    <property type="match status" value="1"/>
</dbReference>
<dbReference type="Proteomes" id="UP000633509">
    <property type="component" value="Unassembled WGS sequence"/>
</dbReference>